<evidence type="ECO:0000313" key="3">
    <source>
        <dbReference type="Proteomes" id="UP000192906"/>
    </source>
</evidence>
<reference evidence="3" key="1">
    <citation type="submission" date="2017-04" db="EMBL/GenBank/DDBJ databases">
        <authorList>
            <person name="Varghese N."/>
            <person name="Submissions S."/>
        </authorList>
    </citation>
    <scope>NUCLEOTIDE SEQUENCE [LARGE SCALE GENOMIC DNA]</scope>
    <source>
        <strain evidence="3">K3S</strain>
    </source>
</reference>
<organism evidence="2 3">
    <name type="scientific">Desulfovibrio gilichinskyi</name>
    <dbReference type="NCBI Taxonomy" id="1519643"/>
    <lineage>
        <taxon>Bacteria</taxon>
        <taxon>Pseudomonadati</taxon>
        <taxon>Thermodesulfobacteriota</taxon>
        <taxon>Desulfovibrionia</taxon>
        <taxon>Desulfovibrionales</taxon>
        <taxon>Desulfovibrionaceae</taxon>
        <taxon>Desulfovibrio</taxon>
    </lineage>
</organism>
<keyword evidence="3" id="KW-1185">Reference proteome</keyword>
<dbReference type="RefSeq" id="WP_085097196.1">
    <property type="nucleotide sequence ID" value="NZ_FWZU01000001.1"/>
</dbReference>
<protein>
    <recommendedName>
        <fullName evidence="4">Phage replication protein O</fullName>
    </recommendedName>
</protein>
<sequence length="275" mass="31053">MIHSFNVEVAKEHGFEAAVILHFLCFWCMKNQANEKHMHDGVAWTYNSSVAFQELFPYLTRHKVRKAMEVLEEAKLILSGNYNQVKYDRTKWYAVTANGFVKNESSIVQNSPMHCSNSTNGSVGNHQPIPVNNTVHYSVDKPDNGEGNQKETKISPEIKEFVSKFQKHVLSIHGIKAPKITESLLNSGQDVVDKLIRLDGFKLDQIRDSLRWAVTDDFWSKNVLSLGSLRKKSKNNDLTKMQNIYASWENKTGGSAGPSNVPAYVGDMNLYGESN</sequence>
<dbReference type="AlphaFoldDB" id="A0A1X7C3F3"/>
<evidence type="ECO:0000256" key="1">
    <source>
        <dbReference type="SAM" id="MobiDB-lite"/>
    </source>
</evidence>
<accession>A0A1X7C3F3</accession>
<dbReference type="EMBL" id="FWZU01000001">
    <property type="protein sequence ID" value="SME89288.1"/>
    <property type="molecule type" value="Genomic_DNA"/>
</dbReference>
<evidence type="ECO:0008006" key="4">
    <source>
        <dbReference type="Google" id="ProtNLM"/>
    </source>
</evidence>
<evidence type="ECO:0000313" key="2">
    <source>
        <dbReference type="EMBL" id="SME89288.1"/>
    </source>
</evidence>
<dbReference type="STRING" id="1519643.SAMN06295933_0265"/>
<gene>
    <name evidence="2" type="ORF">SAMN06295933_0265</name>
</gene>
<name>A0A1X7C3F3_9BACT</name>
<feature type="region of interest" description="Disordered" evidence="1">
    <location>
        <begin position="111"/>
        <end position="133"/>
    </location>
</feature>
<proteinExistence type="predicted"/>
<dbReference type="OrthoDB" id="7365718at2"/>
<dbReference type="Proteomes" id="UP000192906">
    <property type="component" value="Unassembled WGS sequence"/>
</dbReference>